<gene>
    <name evidence="1" type="ORF">Y10_33270</name>
</gene>
<sequence length="398" mass="46292">MLIVNIFLLGCTEPYPIASENFEELLVVNATLTDSLQYQTVRLTNSYPLNTDTLVYVNNATVYIRDNNNQIFNFSQVANDSTYISDMPFKAVENASYSLHITTQDGREYQSTEETTPQKVTIDNLYAEARTNQQGVEGVQIYTDVTGTNNNNLYCRYEYDETFKIVTPYTVYADMEFSERVYFYNSFLDCWYYFYYIMLHPVEEQTKIGYKTNTSNTIVLANNSQLISNTINKVENKFIPKDDYVISERYSFLVYVYSENYQAYQYFETLKKLNSQESSLSPNQPGFIQGNISNVSNQEKIIGYFNVASVKTKRIFFDFSNFGFSKPAYFSECYVNEYDYRDKCALGIYNADLLYYDANTRNYRLVNIVEDGIYTLVNPECADCTTFASNVKPDFWED</sequence>
<accession>A0ABQ5MNJ8</accession>
<evidence type="ECO:0000313" key="2">
    <source>
        <dbReference type="Proteomes" id="UP001143543"/>
    </source>
</evidence>
<dbReference type="InterPro" id="IPR025345">
    <property type="entry name" value="DUF4249"/>
</dbReference>
<evidence type="ECO:0008006" key="3">
    <source>
        <dbReference type="Google" id="ProtNLM"/>
    </source>
</evidence>
<dbReference type="Proteomes" id="UP001143543">
    <property type="component" value="Unassembled WGS sequence"/>
</dbReference>
<reference evidence="1" key="1">
    <citation type="submission" date="2022-07" db="EMBL/GenBank/DDBJ databases">
        <title>Taxonomy of Novel Oxalotrophic and Methylotrophic Bacteria.</title>
        <authorList>
            <person name="Sahin N."/>
            <person name="Tani A."/>
        </authorList>
    </citation>
    <scope>NUCLEOTIDE SEQUENCE</scope>
    <source>
        <strain evidence="1">Y10</strain>
    </source>
</reference>
<protein>
    <recommendedName>
        <fullName evidence="3">DUF4249 domain-containing protein</fullName>
    </recommendedName>
</protein>
<evidence type="ECO:0000313" key="1">
    <source>
        <dbReference type="EMBL" id="GLB50959.1"/>
    </source>
</evidence>
<keyword evidence="2" id="KW-1185">Reference proteome</keyword>
<comment type="caution">
    <text evidence="1">The sequence shown here is derived from an EMBL/GenBank/DDBJ whole genome shotgun (WGS) entry which is preliminary data.</text>
</comment>
<organism evidence="1 2">
    <name type="scientific">Neptunitalea lumnitzerae</name>
    <dbReference type="NCBI Taxonomy" id="2965509"/>
    <lineage>
        <taxon>Bacteria</taxon>
        <taxon>Pseudomonadati</taxon>
        <taxon>Bacteroidota</taxon>
        <taxon>Flavobacteriia</taxon>
        <taxon>Flavobacteriales</taxon>
        <taxon>Flavobacteriaceae</taxon>
        <taxon>Neptunitalea</taxon>
    </lineage>
</organism>
<dbReference type="Pfam" id="PF14054">
    <property type="entry name" value="DUF4249"/>
    <property type="match status" value="1"/>
</dbReference>
<proteinExistence type="predicted"/>
<name>A0ABQ5MNJ8_9FLAO</name>
<dbReference type="EMBL" id="BRVO01000006">
    <property type="protein sequence ID" value="GLB50959.1"/>
    <property type="molecule type" value="Genomic_DNA"/>
</dbReference>